<proteinExistence type="predicted"/>
<evidence type="ECO:0000313" key="1">
    <source>
        <dbReference type="EMBL" id="KAJ5540463.1"/>
    </source>
</evidence>
<accession>A0AAD6CX10</accession>
<organism evidence="1 2">
    <name type="scientific">Penicillium frequentans</name>
    <dbReference type="NCBI Taxonomy" id="3151616"/>
    <lineage>
        <taxon>Eukaryota</taxon>
        <taxon>Fungi</taxon>
        <taxon>Dikarya</taxon>
        <taxon>Ascomycota</taxon>
        <taxon>Pezizomycotina</taxon>
        <taxon>Eurotiomycetes</taxon>
        <taxon>Eurotiomycetidae</taxon>
        <taxon>Eurotiales</taxon>
        <taxon>Aspergillaceae</taxon>
        <taxon>Penicillium</taxon>
    </lineage>
</organism>
<dbReference type="PANTHER" id="PTHR43591:SF106">
    <property type="entry name" value="S-ADENOSYL-L-METHIONINE-DEPENDENT METHYLTRANSFERASE"/>
    <property type="match status" value="1"/>
</dbReference>
<dbReference type="Proteomes" id="UP001220324">
    <property type="component" value="Unassembled WGS sequence"/>
</dbReference>
<dbReference type="SUPFAM" id="SSF53335">
    <property type="entry name" value="S-adenosyl-L-methionine-dependent methyltransferases"/>
    <property type="match status" value="1"/>
</dbReference>
<comment type="caution">
    <text evidence="1">The sequence shown here is derived from an EMBL/GenBank/DDBJ whole genome shotgun (WGS) entry which is preliminary data.</text>
</comment>
<dbReference type="Gene3D" id="3.40.50.150">
    <property type="entry name" value="Vaccinia Virus protein VP39"/>
    <property type="match status" value="1"/>
</dbReference>
<evidence type="ECO:0000313" key="2">
    <source>
        <dbReference type="Proteomes" id="UP001220324"/>
    </source>
</evidence>
<dbReference type="InterPro" id="IPR029063">
    <property type="entry name" value="SAM-dependent_MTases_sf"/>
</dbReference>
<dbReference type="AlphaFoldDB" id="A0AAD6CX10"/>
<protein>
    <recommendedName>
        <fullName evidence="3">Secondary metabolism regulator LAE1</fullName>
    </recommendedName>
</protein>
<sequence>MTDKITVDVDPDLHVIRDEYSPEDWQSETTSIGSSLYRGLMENGRRYQSLKSDEYCFPADERQFETYDAAHLAALIVDSDEENLLFQSPLAPKNVLDIGTGKGSWAIDVADMFPNAAVRGVDLFPPPVSWMPPNCVLEVDDVLQEWTWREKFDLIHLRIMASAFTPSETEKLMKQIYDCLEPGGWIEQMEIHPTIYCDDDSIPHDNVLFDIGPRFDAAANKSGKPMDLIKTMRATTERAGFVEVHEKNVKWPIGPWPRDKTLKELGSVNLHHWLTGMEGYTMYLMTKFGSPTPWSPEEVQVYNARMRKELMNPRHHSYQRAKRVWARKPFADEKTEHRVD</sequence>
<keyword evidence="2" id="KW-1185">Reference proteome</keyword>
<dbReference type="EMBL" id="JAQIZZ010000005">
    <property type="protein sequence ID" value="KAJ5540463.1"/>
    <property type="molecule type" value="Genomic_DNA"/>
</dbReference>
<name>A0AAD6CX10_9EURO</name>
<dbReference type="Pfam" id="PF13489">
    <property type="entry name" value="Methyltransf_23"/>
    <property type="match status" value="1"/>
</dbReference>
<reference evidence="1 2" key="1">
    <citation type="journal article" date="2023" name="IMA Fungus">
        <title>Comparative genomic study of the Penicillium genus elucidates a diverse pangenome and 15 lateral gene transfer events.</title>
        <authorList>
            <person name="Petersen C."/>
            <person name="Sorensen T."/>
            <person name="Nielsen M.R."/>
            <person name="Sondergaard T.E."/>
            <person name="Sorensen J.L."/>
            <person name="Fitzpatrick D.A."/>
            <person name="Frisvad J.C."/>
            <person name="Nielsen K.L."/>
        </authorList>
    </citation>
    <scope>NUCLEOTIDE SEQUENCE [LARGE SCALE GENOMIC DNA]</scope>
    <source>
        <strain evidence="1 2">IBT 35679</strain>
    </source>
</reference>
<dbReference type="GO" id="GO:0008168">
    <property type="term" value="F:methyltransferase activity"/>
    <property type="evidence" value="ECO:0007669"/>
    <property type="project" value="TreeGrafter"/>
</dbReference>
<dbReference type="PANTHER" id="PTHR43591">
    <property type="entry name" value="METHYLTRANSFERASE"/>
    <property type="match status" value="1"/>
</dbReference>
<evidence type="ECO:0008006" key="3">
    <source>
        <dbReference type="Google" id="ProtNLM"/>
    </source>
</evidence>
<dbReference type="CDD" id="cd02440">
    <property type="entry name" value="AdoMet_MTases"/>
    <property type="match status" value="1"/>
</dbReference>
<gene>
    <name evidence="1" type="ORF">N7494_005539</name>
</gene>